<dbReference type="PANTHER" id="PTHR42924:SF3">
    <property type="entry name" value="POLYMERASE_HISTIDINOL PHOSPHATASE N-TERMINAL DOMAIN-CONTAINING PROTEIN"/>
    <property type="match status" value="1"/>
</dbReference>
<evidence type="ECO:0000259" key="1">
    <source>
        <dbReference type="SMART" id="SM00481"/>
    </source>
</evidence>
<comment type="caution">
    <text evidence="2">The sequence shown here is derived from an EMBL/GenBank/DDBJ whole genome shotgun (WGS) entry which is preliminary data.</text>
</comment>
<feature type="domain" description="Polymerase/histidinol phosphatase N-terminal" evidence="1">
    <location>
        <begin position="15"/>
        <end position="80"/>
    </location>
</feature>
<gene>
    <name evidence="2" type="ORF">UU67_C0003G0016</name>
</gene>
<reference evidence="2 3" key="1">
    <citation type="journal article" date="2015" name="Nature">
        <title>rRNA introns, odd ribosomes, and small enigmatic genomes across a large radiation of phyla.</title>
        <authorList>
            <person name="Brown C.T."/>
            <person name="Hug L.A."/>
            <person name="Thomas B.C."/>
            <person name="Sharon I."/>
            <person name="Castelle C.J."/>
            <person name="Singh A."/>
            <person name="Wilkins M.J."/>
            <person name="Williams K.H."/>
            <person name="Banfield J.F."/>
        </authorList>
    </citation>
    <scope>NUCLEOTIDE SEQUENCE [LARGE SCALE GENOMIC DNA]</scope>
</reference>
<dbReference type="PANTHER" id="PTHR42924">
    <property type="entry name" value="EXONUCLEASE"/>
    <property type="match status" value="1"/>
</dbReference>
<evidence type="ECO:0000313" key="2">
    <source>
        <dbReference type="EMBL" id="KKS14294.1"/>
    </source>
</evidence>
<organism evidence="2 3">
    <name type="scientific">Candidatus Daviesbacteria bacterium GW2011_GWB1_41_5</name>
    <dbReference type="NCBI Taxonomy" id="1618429"/>
    <lineage>
        <taxon>Bacteria</taxon>
        <taxon>Candidatus Daviesiibacteriota</taxon>
    </lineage>
</organism>
<dbReference type="Proteomes" id="UP000034753">
    <property type="component" value="Unassembled WGS sequence"/>
</dbReference>
<proteinExistence type="predicted"/>
<dbReference type="GO" id="GO:0035312">
    <property type="term" value="F:5'-3' DNA exonuclease activity"/>
    <property type="evidence" value="ECO:0007669"/>
    <property type="project" value="TreeGrafter"/>
</dbReference>
<sequence>MNEFWGEISPNLHLADLHIHTCRSDGLLTPQEVIDQAVKLHLSAIAITDHEVTDSALETRELAKNYPLEVVTGSEITTHNGHLLGLYLERNIPSGKKVEWTIDAIHDQNGLAIVPHPMYKWTKSLTENKILSIIQGSSDIYFDGFEIFNGGVAVNPWTLANQDAKDFYYQYQKSLGAPLGGSDTHFRLIGRGLTGYRGNLFESIKTKQTTVFFNTVKEQITLQEFAQQLTLGLIVEPGRRFRRYTERHLNNRE</sequence>
<dbReference type="InterPro" id="IPR003141">
    <property type="entry name" value="Pol/His_phosphatase_N"/>
</dbReference>
<name>A0A0G0WND6_9BACT</name>
<dbReference type="AlphaFoldDB" id="A0A0G0WND6"/>
<dbReference type="Gene3D" id="3.20.20.140">
    <property type="entry name" value="Metal-dependent hydrolases"/>
    <property type="match status" value="1"/>
</dbReference>
<dbReference type="GO" id="GO:0004534">
    <property type="term" value="F:5'-3' RNA exonuclease activity"/>
    <property type="evidence" value="ECO:0007669"/>
    <property type="project" value="TreeGrafter"/>
</dbReference>
<dbReference type="InterPro" id="IPR016195">
    <property type="entry name" value="Pol/histidinol_Pase-like"/>
</dbReference>
<dbReference type="SMART" id="SM00481">
    <property type="entry name" value="POLIIIAc"/>
    <property type="match status" value="1"/>
</dbReference>
<accession>A0A0G0WND6</accession>
<protein>
    <submittedName>
        <fullName evidence="2">PHP domain protein</fullName>
    </submittedName>
</protein>
<dbReference type="InterPro" id="IPR004013">
    <property type="entry name" value="PHP_dom"/>
</dbReference>
<dbReference type="InterPro" id="IPR052018">
    <property type="entry name" value="PHP_domain"/>
</dbReference>
<dbReference type="SUPFAM" id="SSF89550">
    <property type="entry name" value="PHP domain-like"/>
    <property type="match status" value="1"/>
</dbReference>
<evidence type="ECO:0000313" key="3">
    <source>
        <dbReference type="Proteomes" id="UP000034753"/>
    </source>
</evidence>
<dbReference type="EMBL" id="LCBN01000003">
    <property type="protein sequence ID" value="KKS14294.1"/>
    <property type="molecule type" value="Genomic_DNA"/>
</dbReference>
<dbReference type="Pfam" id="PF02811">
    <property type="entry name" value="PHP"/>
    <property type="match status" value="1"/>
</dbReference>